<dbReference type="Gene3D" id="3.40.50.1110">
    <property type="entry name" value="SGNH hydrolase"/>
    <property type="match status" value="1"/>
</dbReference>
<keyword evidence="1" id="KW-0732">Signal</keyword>
<dbReference type="InterPro" id="IPR036514">
    <property type="entry name" value="SGNH_hydro_sf"/>
</dbReference>
<evidence type="ECO:0000313" key="3">
    <source>
        <dbReference type="EMBL" id="KAJ5151143.1"/>
    </source>
</evidence>
<dbReference type="InterPro" id="IPR037461">
    <property type="entry name" value="CtCE2-like_dom"/>
</dbReference>
<protein>
    <submittedName>
        <fullName evidence="3">Esterase SGNH hydrolase-type subgroup</fullName>
    </submittedName>
</protein>
<evidence type="ECO:0000256" key="1">
    <source>
        <dbReference type="SAM" id="SignalP"/>
    </source>
</evidence>
<dbReference type="SUPFAM" id="SSF52266">
    <property type="entry name" value="SGNH hydrolase"/>
    <property type="match status" value="1"/>
</dbReference>
<gene>
    <name evidence="3" type="ORF">N7482_010395</name>
</gene>
<dbReference type="RefSeq" id="XP_056538476.1">
    <property type="nucleotide sequence ID" value="XM_056692519.1"/>
</dbReference>
<evidence type="ECO:0000313" key="4">
    <source>
        <dbReference type="Proteomes" id="UP001149163"/>
    </source>
</evidence>
<dbReference type="Proteomes" id="UP001149163">
    <property type="component" value="Unassembled WGS sequence"/>
</dbReference>
<dbReference type="GeneID" id="81431695"/>
<dbReference type="PANTHER" id="PTHR37834:SF2">
    <property type="entry name" value="ESTERASE, SGNH HYDROLASE-TYPE"/>
    <property type="match status" value="1"/>
</dbReference>
<dbReference type="InterPro" id="IPR013830">
    <property type="entry name" value="SGNH_hydro"/>
</dbReference>
<organism evidence="3 4">
    <name type="scientific">Penicillium canariense</name>
    <dbReference type="NCBI Taxonomy" id="189055"/>
    <lineage>
        <taxon>Eukaryota</taxon>
        <taxon>Fungi</taxon>
        <taxon>Dikarya</taxon>
        <taxon>Ascomycota</taxon>
        <taxon>Pezizomycotina</taxon>
        <taxon>Eurotiomycetes</taxon>
        <taxon>Eurotiomycetidae</taxon>
        <taxon>Eurotiales</taxon>
        <taxon>Aspergillaceae</taxon>
        <taxon>Penicillium</taxon>
    </lineage>
</organism>
<dbReference type="InterPro" id="IPR052762">
    <property type="entry name" value="PCW_deacetylase/CE"/>
</dbReference>
<dbReference type="PANTHER" id="PTHR37834">
    <property type="entry name" value="GDSL-LIKE LIPASE/ACYLHYDROLASE DOMAIN PROTEIN (AFU_ORTHOLOGUE AFUA_2G00620)"/>
    <property type="match status" value="1"/>
</dbReference>
<evidence type="ECO:0000259" key="2">
    <source>
        <dbReference type="Pfam" id="PF13472"/>
    </source>
</evidence>
<comment type="caution">
    <text evidence="3">The sequence shown here is derived from an EMBL/GenBank/DDBJ whole genome shotgun (WGS) entry which is preliminary data.</text>
</comment>
<keyword evidence="3" id="KW-0378">Hydrolase</keyword>
<feature type="signal peptide" evidence="1">
    <location>
        <begin position="1"/>
        <end position="19"/>
    </location>
</feature>
<keyword evidence="4" id="KW-1185">Reference proteome</keyword>
<dbReference type="OrthoDB" id="426133at2759"/>
<dbReference type="CDD" id="cd01831">
    <property type="entry name" value="Endoglucanase_E_like"/>
    <property type="match status" value="1"/>
</dbReference>
<reference evidence="3" key="1">
    <citation type="submission" date="2022-11" db="EMBL/GenBank/DDBJ databases">
        <authorList>
            <person name="Petersen C."/>
        </authorList>
    </citation>
    <scope>NUCLEOTIDE SEQUENCE</scope>
    <source>
        <strain evidence="3">IBT 26290</strain>
    </source>
</reference>
<feature type="domain" description="SGNH hydrolase-type esterase" evidence="2">
    <location>
        <begin position="198"/>
        <end position="391"/>
    </location>
</feature>
<dbReference type="AlphaFoldDB" id="A0A9W9HJQ8"/>
<name>A0A9W9HJQ8_9EURO</name>
<dbReference type="GO" id="GO:0052689">
    <property type="term" value="F:carboxylic ester hydrolase activity"/>
    <property type="evidence" value="ECO:0007669"/>
    <property type="project" value="InterPro"/>
</dbReference>
<dbReference type="EMBL" id="JAPQKN010000008">
    <property type="protein sequence ID" value="KAJ5151143.1"/>
    <property type="molecule type" value="Genomic_DNA"/>
</dbReference>
<dbReference type="Pfam" id="PF13472">
    <property type="entry name" value="Lipase_GDSL_2"/>
    <property type="match status" value="1"/>
</dbReference>
<accession>A0A9W9HJQ8</accession>
<feature type="chain" id="PRO_5040857909" evidence="1">
    <location>
        <begin position="20"/>
        <end position="429"/>
    </location>
</feature>
<proteinExistence type="predicted"/>
<sequence>MRVAQRGLALLVWSLQVAATILQNGQVREHPYPGQAPKIVLDGSWNIYGADSPEIAYKGRWDSKHVSWWSFVSPIPNTPFFSARPPLVAVLTSPVHPESNWNLLEARILTHSQLAVSFGPSTTDGVLVAYRLGSLDWQFSNVTAAATYQFIGDWTGLSTEEVHEKKTFEMRVQIDGVATAGDAELTVPPRFKKKVEIIGGSLATGQYGTYETISGWAFLFAAGLGNVEHSITAYPGACLTDNKCYGGVHGMTWYWHRASDPGSRAHAFYGNEPEKWDVEAEQPADLVLIQMGGNDHRHPNEVPGKDFYNAYVDMIEDIHRVWPHAVVLIVSQWGSFVKSGMTYEPTQIYEQEARAVHEHFKERGFVYYFDTTGILQYNDINPKNHPTDVGHIKLASHLLQWTRLVLRWNLEPLGEVQHGTLYWNDQQDY</sequence>
<reference evidence="3" key="2">
    <citation type="journal article" date="2023" name="IMA Fungus">
        <title>Comparative genomic study of the Penicillium genus elucidates a diverse pangenome and 15 lateral gene transfer events.</title>
        <authorList>
            <person name="Petersen C."/>
            <person name="Sorensen T."/>
            <person name="Nielsen M.R."/>
            <person name="Sondergaard T.E."/>
            <person name="Sorensen J.L."/>
            <person name="Fitzpatrick D.A."/>
            <person name="Frisvad J.C."/>
            <person name="Nielsen K.L."/>
        </authorList>
    </citation>
    <scope>NUCLEOTIDE SEQUENCE</scope>
    <source>
        <strain evidence="3">IBT 26290</strain>
    </source>
</reference>